<keyword evidence="2" id="KW-0614">Plasmid</keyword>
<dbReference type="EMBL" id="CP002200">
    <property type="protein sequence ID" value="ADN18169.1"/>
    <property type="molecule type" value="Genomic_DNA"/>
</dbReference>
<dbReference type="CDD" id="cd00198">
    <property type="entry name" value="vWFA"/>
    <property type="match status" value="1"/>
</dbReference>
<dbReference type="InterPro" id="IPR036465">
    <property type="entry name" value="vWFA_dom_sf"/>
</dbReference>
<dbReference type="InterPro" id="IPR002035">
    <property type="entry name" value="VWF_A"/>
</dbReference>
<dbReference type="RefSeq" id="WP_013334917.1">
    <property type="nucleotide sequence ID" value="NC_014534.1"/>
</dbReference>
<dbReference type="SMART" id="SM00327">
    <property type="entry name" value="VWA"/>
    <property type="match status" value="1"/>
</dbReference>
<accession>E0UMI9</accession>
<sequence>MLNVSITPHREFFPADTADQRLFIMLKLRPTKEVSNSRPSTSFAFVIDTSGSMDEVVTGGKSKKSIVIESLYQLVRSGRLTQDDHIAIIEFHDQASTLIGLTPATQVFQLENAIARLNDFSGGTCMGKGMNEALVLLTNQSMTSRRVLIFTDGETFDEEDCEIIAQQFSNQGISITAMGVGDEFNEDLLIHKISDPTGGRLYPLVIGNATGLQVSITELPKILFEEHQQAKDEVINNLTLSVKTVKGVELIRVTRVYPDQAEFPLIQQPYFIGAAKANDETIFILEFSVDSRATSRVRIAQLGLTYDIPGLNKRGEFPPQNVVAQFVGGQGGAAQVNQEVMGYVQQRNISQLVNDATRVAENNPEQAEKLLETARRMTVKIGNKAMEESLNEGIDELRKTKKISAGTRKTVKMGSKGKTVKMGADINDELSDEQIRQISGT</sequence>
<protein>
    <submittedName>
        <fullName evidence="2">von Willebrand factor type A</fullName>
    </submittedName>
</protein>
<feature type="domain" description="VWFA" evidence="1">
    <location>
        <begin position="42"/>
        <end position="219"/>
    </location>
</feature>
<dbReference type="KEGG" id="cyj:Cyan7822_6382"/>
<dbReference type="Gene3D" id="3.40.50.410">
    <property type="entry name" value="von Willebrand factor, type A domain"/>
    <property type="match status" value="1"/>
</dbReference>
<keyword evidence="3" id="KW-1185">Reference proteome</keyword>
<geneLocation type="plasmid" evidence="2 3">
    <name>Cy782202</name>
</geneLocation>
<evidence type="ECO:0000259" key="1">
    <source>
        <dbReference type="PROSITE" id="PS50234"/>
    </source>
</evidence>
<reference evidence="3" key="1">
    <citation type="journal article" date="2011" name="MBio">
        <title>Novel metabolic attributes of the genus Cyanothece, comprising a group of unicellular nitrogen-fixing Cyanobacteria.</title>
        <authorList>
            <person name="Bandyopadhyay A."/>
            <person name="Elvitigala T."/>
            <person name="Welsh E."/>
            <person name="Stockel J."/>
            <person name="Liberton M."/>
            <person name="Min H."/>
            <person name="Sherman L.A."/>
            <person name="Pakrasi H.B."/>
        </authorList>
    </citation>
    <scope>NUCLEOTIDE SEQUENCE [LARGE SCALE GENOMIC DNA]</scope>
    <source>
        <strain evidence="3">PCC 7822</strain>
        <plasmid evidence="3">Cy782202</plasmid>
    </source>
</reference>
<evidence type="ECO:0000313" key="2">
    <source>
        <dbReference type="EMBL" id="ADN18169.1"/>
    </source>
</evidence>
<dbReference type="PANTHER" id="PTHR37947">
    <property type="entry name" value="BLL2462 PROTEIN"/>
    <property type="match status" value="1"/>
</dbReference>
<name>E0UMI9_GLOV7</name>
<dbReference type="OrthoDB" id="495753at2"/>
<dbReference type="HOGENOM" id="CLU_031866_2_0_3"/>
<dbReference type="Pfam" id="PF00092">
    <property type="entry name" value="VWA"/>
    <property type="match status" value="1"/>
</dbReference>
<dbReference type="PROSITE" id="PS50234">
    <property type="entry name" value="VWFA"/>
    <property type="match status" value="1"/>
</dbReference>
<proteinExistence type="predicted"/>
<dbReference type="PANTHER" id="PTHR37947:SF1">
    <property type="entry name" value="BLL2462 PROTEIN"/>
    <property type="match status" value="1"/>
</dbReference>
<evidence type="ECO:0000313" key="3">
    <source>
        <dbReference type="Proteomes" id="UP000008206"/>
    </source>
</evidence>
<organism evidence="2 3">
    <name type="scientific">Gloeothece verrucosa (strain PCC 7822)</name>
    <name type="common">Cyanothece sp. (strain PCC 7822)</name>
    <dbReference type="NCBI Taxonomy" id="497965"/>
    <lineage>
        <taxon>Bacteria</taxon>
        <taxon>Bacillati</taxon>
        <taxon>Cyanobacteriota</taxon>
        <taxon>Cyanophyceae</taxon>
        <taxon>Oscillatoriophycideae</taxon>
        <taxon>Chroococcales</taxon>
        <taxon>Aphanothecaceae</taxon>
        <taxon>Gloeothece</taxon>
        <taxon>Gloeothece verrucosa</taxon>
    </lineage>
</organism>
<gene>
    <name evidence="2" type="ordered locus">Cyan7822_6382</name>
</gene>
<dbReference type="Proteomes" id="UP000008206">
    <property type="component" value="Plasmid Cy782202"/>
</dbReference>
<dbReference type="AlphaFoldDB" id="E0UMI9"/>
<dbReference type="SUPFAM" id="SSF53300">
    <property type="entry name" value="vWA-like"/>
    <property type="match status" value="1"/>
</dbReference>